<gene>
    <name evidence="1" type="ORF">CYMTET_36394</name>
</gene>
<evidence type="ECO:0000313" key="1">
    <source>
        <dbReference type="EMBL" id="KAK3254390.1"/>
    </source>
</evidence>
<keyword evidence="2" id="KW-1185">Reference proteome</keyword>
<dbReference type="AlphaFoldDB" id="A0AAE0CHS9"/>
<organism evidence="1 2">
    <name type="scientific">Cymbomonas tetramitiformis</name>
    <dbReference type="NCBI Taxonomy" id="36881"/>
    <lineage>
        <taxon>Eukaryota</taxon>
        <taxon>Viridiplantae</taxon>
        <taxon>Chlorophyta</taxon>
        <taxon>Pyramimonadophyceae</taxon>
        <taxon>Pyramimonadales</taxon>
        <taxon>Pyramimonadaceae</taxon>
        <taxon>Cymbomonas</taxon>
    </lineage>
</organism>
<name>A0AAE0CHS9_9CHLO</name>
<sequence>MWALRLDGAMEGSSECAVRSYPQPRCRAPRDRDAINTTDLPGMLAPESWLKFLGLSDMNQLQRVWKKDGKQLMNPTKLRSIVVKIYQAKMEADGNNLRAGKARFPIVDYTVMYFDTFFGLKQ</sequence>
<evidence type="ECO:0000313" key="2">
    <source>
        <dbReference type="Proteomes" id="UP001190700"/>
    </source>
</evidence>
<dbReference type="Proteomes" id="UP001190700">
    <property type="component" value="Unassembled WGS sequence"/>
</dbReference>
<comment type="caution">
    <text evidence="1">The sequence shown here is derived from an EMBL/GenBank/DDBJ whole genome shotgun (WGS) entry which is preliminary data.</text>
</comment>
<dbReference type="EMBL" id="LGRX02023647">
    <property type="protein sequence ID" value="KAK3254390.1"/>
    <property type="molecule type" value="Genomic_DNA"/>
</dbReference>
<feature type="non-terminal residue" evidence="1">
    <location>
        <position position="122"/>
    </location>
</feature>
<reference evidence="1 2" key="1">
    <citation type="journal article" date="2015" name="Genome Biol. Evol.">
        <title>Comparative Genomics of a Bacterivorous Green Alga Reveals Evolutionary Causalities and Consequences of Phago-Mixotrophic Mode of Nutrition.</title>
        <authorList>
            <person name="Burns J.A."/>
            <person name="Paasch A."/>
            <person name="Narechania A."/>
            <person name="Kim E."/>
        </authorList>
    </citation>
    <scope>NUCLEOTIDE SEQUENCE [LARGE SCALE GENOMIC DNA]</scope>
    <source>
        <strain evidence="1 2">PLY_AMNH</strain>
    </source>
</reference>
<accession>A0AAE0CHS9</accession>
<proteinExistence type="predicted"/>
<protein>
    <submittedName>
        <fullName evidence="1">Uncharacterized protein</fullName>
    </submittedName>
</protein>